<proteinExistence type="predicted"/>
<sequence>VVKTSPKKVFILPATHSGLVSIIIRYSLASFQSDAWVEA</sequence>
<name>X0RGQ9_9ZZZZ</name>
<accession>X0RGQ9</accession>
<gene>
    <name evidence="1" type="ORF">S01H1_12392</name>
</gene>
<organism evidence="1">
    <name type="scientific">marine sediment metagenome</name>
    <dbReference type="NCBI Taxonomy" id="412755"/>
    <lineage>
        <taxon>unclassified sequences</taxon>
        <taxon>metagenomes</taxon>
        <taxon>ecological metagenomes</taxon>
    </lineage>
</organism>
<dbReference type="EMBL" id="BARS01006359">
    <property type="protein sequence ID" value="GAF68044.1"/>
    <property type="molecule type" value="Genomic_DNA"/>
</dbReference>
<feature type="non-terminal residue" evidence="1">
    <location>
        <position position="1"/>
    </location>
</feature>
<dbReference type="AlphaFoldDB" id="X0RGQ9"/>
<evidence type="ECO:0000313" key="1">
    <source>
        <dbReference type="EMBL" id="GAF68044.1"/>
    </source>
</evidence>
<reference evidence="1" key="1">
    <citation type="journal article" date="2014" name="Front. Microbiol.">
        <title>High frequency of phylogenetically diverse reductive dehalogenase-homologous genes in deep subseafloor sedimentary metagenomes.</title>
        <authorList>
            <person name="Kawai M."/>
            <person name="Futagami T."/>
            <person name="Toyoda A."/>
            <person name="Takaki Y."/>
            <person name="Nishi S."/>
            <person name="Hori S."/>
            <person name="Arai W."/>
            <person name="Tsubouchi T."/>
            <person name="Morono Y."/>
            <person name="Uchiyama I."/>
            <person name="Ito T."/>
            <person name="Fujiyama A."/>
            <person name="Inagaki F."/>
            <person name="Takami H."/>
        </authorList>
    </citation>
    <scope>NUCLEOTIDE SEQUENCE</scope>
    <source>
        <strain evidence="1">Expedition CK06-06</strain>
    </source>
</reference>
<comment type="caution">
    <text evidence="1">The sequence shown here is derived from an EMBL/GenBank/DDBJ whole genome shotgun (WGS) entry which is preliminary data.</text>
</comment>
<protein>
    <submittedName>
        <fullName evidence="1">Uncharacterized protein</fullName>
    </submittedName>
</protein>